<dbReference type="PROSITE" id="PS51462">
    <property type="entry name" value="NUDIX"/>
    <property type="match status" value="1"/>
</dbReference>
<dbReference type="SUPFAM" id="SSF55811">
    <property type="entry name" value="Nudix"/>
    <property type="match status" value="1"/>
</dbReference>
<accession>A0A1H7FWS5</accession>
<dbReference type="STRING" id="235985.SAMN05414137_101435"/>
<sequence>MISSAVTTDSVLHTDAVRVLRDWQAPDDEQDRLRLDYLDHLDARGDGVWRSCRPAHITASALVVDAEAGRVLLTLHPKVGLWLQLGGHCEPEDTTLAGAALREAREESGIAEGLTLFGEGPVKLDRHAVRCAGKDQPENTHLDVQYLVVAPADAVATISEESLDLRWFPWDALPADTDVSVRRLADMARAALQR</sequence>
<keyword evidence="3" id="KW-1185">Reference proteome</keyword>
<reference evidence="3" key="1">
    <citation type="submission" date="2016-10" db="EMBL/GenBank/DDBJ databases">
        <authorList>
            <person name="Varghese N."/>
        </authorList>
    </citation>
    <scope>NUCLEOTIDE SEQUENCE [LARGE SCALE GENOMIC DNA]</scope>
    <source>
        <strain evidence="3">DSM 45096 / BCRC 16803 / CGMCC 4.1857 / CIP 109030 / JCM 12277 / KCTC 19219 / NBRC 100920 / 33214</strain>
    </source>
</reference>
<dbReference type="Pfam" id="PF00293">
    <property type="entry name" value="NUDIX"/>
    <property type="match status" value="1"/>
</dbReference>
<dbReference type="eggNOG" id="COG0494">
    <property type="taxonomic scope" value="Bacteria"/>
</dbReference>
<dbReference type="InterPro" id="IPR000086">
    <property type="entry name" value="NUDIX_hydrolase_dom"/>
</dbReference>
<feature type="domain" description="Nudix hydrolase" evidence="1">
    <location>
        <begin position="54"/>
        <end position="190"/>
    </location>
</feature>
<evidence type="ECO:0000259" key="1">
    <source>
        <dbReference type="PROSITE" id="PS51462"/>
    </source>
</evidence>
<dbReference type="Proteomes" id="UP000183015">
    <property type="component" value="Unassembled WGS sequence"/>
</dbReference>
<dbReference type="EMBL" id="FOAZ01000001">
    <property type="protein sequence ID" value="SEK30361.1"/>
    <property type="molecule type" value="Genomic_DNA"/>
</dbReference>
<proteinExistence type="predicted"/>
<dbReference type="CDD" id="cd03674">
    <property type="entry name" value="NUDIX_Hydrolase"/>
    <property type="match status" value="1"/>
</dbReference>
<evidence type="ECO:0000313" key="3">
    <source>
        <dbReference type="Proteomes" id="UP000183015"/>
    </source>
</evidence>
<protein>
    <submittedName>
        <fullName evidence="2">8-oxo-dGTP pyrophosphatase MutT, NUDIX family</fullName>
    </submittedName>
</protein>
<gene>
    <name evidence="2" type="ORF">SAMN05414137_101435</name>
</gene>
<dbReference type="RefSeq" id="WP_244904191.1">
    <property type="nucleotide sequence ID" value="NZ_FOAZ01000001.1"/>
</dbReference>
<evidence type="ECO:0000313" key="2">
    <source>
        <dbReference type="EMBL" id="SEK30361.1"/>
    </source>
</evidence>
<dbReference type="InterPro" id="IPR015797">
    <property type="entry name" value="NUDIX_hydrolase-like_dom_sf"/>
</dbReference>
<organism evidence="2 3">
    <name type="scientific">Streptacidiphilus jiangxiensis</name>
    <dbReference type="NCBI Taxonomy" id="235985"/>
    <lineage>
        <taxon>Bacteria</taxon>
        <taxon>Bacillati</taxon>
        <taxon>Actinomycetota</taxon>
        <taxon>Actinomycetes</taxon>
        <taxon>Kitasatosporales</taxon>
        <taxon>Streptomycetaceae</taxon>
        <taxon>Streptacidiphilus</taxon>
    </lineage>
</organism>
<dbReference type="AlphaFoldDB" id="A0A1H7FWS5"/>
<dbReference type="Gene3D" id="3.90.79.10">
    <property type="entry name" value="Nucleoside Triphosphate Pyrophosphohydrolase"/>
    <property type="match status" value="1"/>
</dbReference>
<name>A0A1H7FWS5_STRJI</name>